<feature type="transmembrane region" description="Helical" evidence="10">
    <location>
        <begin position="76"/>
        <end position="96"/>
    </location>
</feature>
<keyword evidence="2" id="KW-1003">Cell membrane</keyword>
<keyword evidence="3 10" id="KW-0812">Transmembrane</keyword>
<evidence type="ECO:0000256" key="2">
    <source>
        <dbReference type="ARBA" id="ARBA00022475"/>
    </source>
</evidence>
<protein>
    <submittedName>
        <fullName evidence="11">Lipid II flippase MurJ</fullName>
    </submittedName>
</protein>
<comment type="function">
    <text evidence="8">Involved in peptidoglycan biosynthesis. Transports lipid-linked peptidoglycan precursors from the inner to the outer leaflet of the cytoplasmic membrane.</text>
</comment>
<feature type="transmembrane region" description="Helical" evidence="10">
    <location>
        <begin position="54"/>
        <end position="70"/>
    </location>
</feature>
<evidence type="ECO:0000256" key="5">
    <source>
        <dbReference type="ARBA" id="ARBA00022984"/>
    </source>
</evidence>
<dbReference type="GO" id="GO:0009252">
    <property type="term" value="P:peptidoglycan biosynthetic process"/>
    <property type="evidence" value="ECO:0007669"/>
    <property type="project" value="UniProtKB-KW"/>
</dbReference>
<dbReference type="GO" id="GO:0005886">
    <property type="term" value="C:plasma membrane"/>
    <property type="evidence" value="ECO:0007669"/>
    <property type="project" value="UniProtKB-SubCell"/>
</dbReference>
<evidence type="ECO:0000256" key="8">
    <source>
        <dbReference type="ARBA" id="ARBA00060041"/>
    </source>
</evidence>
<organism evidence="11">
    <name type="scientific">Boseongicola sp. SB0664_bin_43</name>
    <dbReference type="NCBI Taxonomy" id="2604844"/>
    <lineage>
        <taxon>Bacteria</taxon>
        <taxon>Pseudomonadati</taxon>
        <taxon>Pseudomonadota</taxon>
        <taxon>Alphaproteobacteria</taxon>
        <taxon>Rhodobacterales</taxon>
        <taxon>Paracoccaceae</taxon>
        <taxon>Boseongicola</taxon>
    </lineage>
</organism>
<keyword evidence="6 10" id="KW-1133">Transmembrane helix</keyword>
<dbReference type="AlphaFoldDB" id="A0A6B0XY51"/>
<keyword evidence="4" id="KW-0133">Cell shape</keyword>
<accession>A0A6B0XY51</accession>
<dbReference type="PANTHER" id="PTHR47019">
    <property type="entry name" value="LIPID II FLIPPASE MURJ"/>
    <property type="match status" value="1"/>
</dbReference>
<dbReference type="PANTHER" id="PTHR47019:SF1">
    <property type="entry name" value="LIPID II FLIPPASE MURJ"/>
    <property type="match status" value="1"/>
</dbReference>
<dbReference type="GO" id="GO:0034204">
    <property type="term" value="P:lipid translocation"/>
    <property type="evidence" value="ECO:0007669"/>
    <property type="project" value="TreeGrafter"/>
</dbReference>
<comment type="subcellular location">
    <subcellularLocation>
        <location evidence="1">Cell membrane</location>
        <topology evidence="1">Multi-pass membrane protein</topology>
    </subcellularLocation>
</comment>
<dbReference type="Pfam" id="PF03023">
    <property type="entry name" value="MurJ"/>
    <property type="match status" value="1"/>
</dbReference>
<comment type="caution">
    <text evidence="11">The sequence shown here is derived from an EMBL/GenBank/DDBJ whole genome shotgun (WGS) entry which is preliminary data.</text>
</comment>
<reference evidence="11" key="1">
    <citation type="submission" date="2019-09" db="EMBL/GenBank/DDBJ databases">
        <title>Characterisation of the sponge microbiome using genome-centric metagenomics.</title>
        <authorList>
            <person name="Engelberts J.P."/>
            <person name="Robbins S.J."/>
            <person name="De Goeij J.M."/>
            <person name="Aranda M."/>
            <person name="Bell S.C."/>
            <person name="Webster N.S."/>
        </authorList>
    </citation>
    <scope>NUCLEOTIDE SEQUENCE</scope>
    <source>
        <strain evidence="11">SB0664_bin_43</strain>
    </source>
</reference>
<evidence type="ECO:0000256" key="4">
    <source>
        <dbReference type="ARBA" id="ARBA00022960"/>
    </source>
</evidence>
<evidence type="ECO:0000256" key="7">
    <source>
        <dbReference type="ARBA" id="ARBA00023136"/>
    </source>
</evidence>
<evidence type="ECO:0000256" key="1">
    <source>
        <dbReference type="ARBA" id="ARBA00004651"/>
    </source>
</evidence>
<dbReference type="GO" id="GO:0008360">
    <property type="term" value="P:regulation of cell shape"/>
    <property type="evidence" value="ECO:0007669"/>
    <property type="project" value="UniProtKB-KW"/>
</dbReference>
<gene>
    <name evidence="11" type="ORF">F4Y60_06165</name>
</gene>
<feature type="non-terminal residue" evidence="11">
    <location>
        <position position="1"/>
    </location>
</feature>
<keyword evidence="7 10" id="KW-0472">Membrane</keyword>
<proteinExistence type="inferred from homology"/>
<evidence type="ECO:0000256" key="3">
    <source>
        <dbReference type="ARBA" id="ARBA00022692"/>
    </source>
</evidence>
<evidence type="ECO:0000256" key="9">
    <source>
        <dbReference type="ARBA" id="ARBA00061532"/>
    </source>
</evidence>
<comment type="similarity">
    <text evidence="9">Belongs to the MurJ/MviN family.</text>
</comment>
<dbReference type="EMBL" id="VXRY01000247">
    <property type="protein sequence ID" value="MXY33664.1"/>
    <property type="molecule type" value="Genomic_DNA"/>
</dbReference>
<feature type="transmembrane region" description="Helical" evidence="10">
    <location>
        <begin position="117"/>
        <end position="140"/>
    </location>
</feature>
<evidence type="ECO:0000256" key="10">
    <source>
        <dbReference type="SAM" id="Phobius"/>
    </source>
</evidence>
<dbReference type="InterPro" id="IPR004268">
    <property type="entry name" value="MurJ"/>
</dbReference>
<dbReference type="InterPro" id="IPR051050">
    <property type="entry name" value="Lipid_II_flippase_MurJ/MviN"/>
</dbReference>
<evidence type="ECO:0000256" key="6">
    <source>
        <dbReference type="ARBA" id="ARBA00022989"/>
    </source>
</evidence>
<evidence type="ECO:0000313" key="11">
    <source>
        <dbReference type="EMBL" id="MXY33664.1"/>
    </source>
</evidence>
<feature type="transmembrane region" description="Helical" evidence="10">
    <location>
        <begin position="15"/>
        <end position="34"/>
    </location>
</feature>
<sequence>VRTLFEHGAFGPADTAATALATAVYGLGLPAFVLQKALQPLYFARQDTRSPFRFAAAAMLVNAILAIGLAPFIGYIAAAIGTTLAAWFMLALLHLGSRKMGRAARLDAQVRRRVPRMLFATAAMAAGLWLLDRLLVPFAAAGELAAIASLALLCVFGLLVYGAAGIALRAFSVAELRQAMRR</sequence>
<keyword evidence="5" id="KW-0573">Peptidoglycan synthesis</keyword>
<feature type="transmembrane region" description="Helical" evidence="10">
    <location>
        <begin position="146"/>
        <end position="172"/>
    </location>
</feature>
<name>A0A6B0XY51_9RHOB</name>
<dbReference type="GO" id="GO:0015648">
    <property type="term" value="F:lipid-linked peptidoglycan transporter activity"/>
    <property type="evidence" value="ECO:0007669"/>
    <property type="project" value="TreeGrafter"/>
</dbReference>